<reference evidence="1" key="2">
    <citation type="submission" date="2015-06" db="UniProtKB">
        <authorList>
            <consortium name="EnsemblPlants"/>
        </authorList>
    </citation>
    <scope>IDENTIFICATION</scope>
    <source>
        <strain evidence="1">DM1-3 516 R44</strain>
    </source>
</reference>
<dbReference type="AlphaFoldDB" id="M1BZN7"/>
<protein>
    <submittedName>
        <fullName evidence="1">Blight resistance protein SH20</fullName>
    </submittedName>
</protein>
<keyword evidence="2" id="KW-1185">Reference proteome</keyword>
<sequence>MIFESSEAAKRYTGEMIREYDSGSYVGVETSHEIDSVSLDNIIIGNLRERGSLKTQQGDNLHESIDDEESLSFEKARGVRKKLLRFSPRRGSKLRLISSTTSVLKNFLDTAEAEVKSLTTLYIEVGRSADSLSLYFGEDPARCPFEQDQESADFEACITALEDYEFYYCQRGPGILNVLDLQWKMVTAQVLCNLD</sequence>
<name>M1BZN7_SOLTU</name>
<dbReference type="InParanoid" id="M1BZN7"/>
<evidence type="ECO:0000313" key="2">
    <source>
        <dbReference type="Proteomes" id="UP000011115"/>
    </source>
</evidence>
<dbReference type="PANTHER" id="PTHR45733">
    <property type="entry name" value="FORMIN-J"/>
    <property type="match status" value="1"/>
</dbReference>
<dbReference type="PaxDb" id="4113-PGSC0003DMT400056599"/>
<dbReference type="Proteomes" id="UP000011115">
    <property type="component" value="Unassembled WGS sequence"/>
</dbReference>
<dbReference type="EnsemblPlants" id="PGSC0003DMT400056599">
    <property type="protein sequence ID" value="PGSC0003DMT400056599"/>
    <property type="gene ID" value="PGSC0003DMG400022002"/>
</dbReference>
<reference evidence="2" key="1">
    <citation type="journal article" date="2011" name="Nature">
        <title>Genome sequence and analysis of the tuber crop potato.</title>
        <authorList>
            <consortium name="The Potato Genome Sequencing Consortium"/>
        </authorList>
    </citation>
    <scope>NUCLEOTIDE SEQUENCE [LARGE SCALE GENOMIC DNA]</scope>
    <source>
        <strain evidence="2">cv. DM1-3 516 R44</strain>
    </source>
</reference>
<dbReference type="HOGENOM" id="CLU_1398567_0_0_1"/>
<dbReference type="SUPFAM" id="SSF101447">
    <property type="entry name" value="Formin homology 2 domain (FH2 domain)"/>
    <property type="match status" value="1"/>
</dbReference>
<dbReference type="Gene3D" id="1.20.58.2220">
    <property type="entry name" value="Formin, FH2 domain"/>
    <property type="match status" value="1"/>
</dbReference>
<dbReference type="Gramene" id="PGSC0003DMT400056599">
    <property type="protein sequence ID" value="PGSC0003DMT400056599"/>
    <property type="gene ID" value="PGSC0003DMG400022002"/>
</dbReference>
<evidence type="ECO:0000313" key="1">
    <source>
        <dbReference type="EnsemblPlants" id="PGSC0003DMT400056599"/>
    </source>
</evidence>
<dbReference type="PANTHER" id="PTHR45733:SF17">
    <property type="entry name" value="FORMIN-LIKE PROTEIN 14"/>
    <property type="match status" value="1"/>
</dbReference>
<proteinExistence type="predicted"/>
<accession>M1BZN7</accession>
<dbReference type="InterPro" id="IPR042201">
    <property type="entry name" value="FH2_Formin_sf"/>
</dbReference>
<organism evidence="1 2">
    <name type="scientific">Solanum tuberosum</name>
    <name type="common">Potato</name>
    <dbReference type="NCBI Taxonomy" id="4113"/>
    <lineage>
        <taxon>Eukaryota</taxon>
        <taxon>Viridiplantae</taxon>
        <taxon>Streptophyta</taxon>
        <taxon>Embryophyta</taxon>
        <taxon>Tracheophyta</taxon>
        <taxon>Spermatophyta</taxon>
        <taxon>Magnoliopsida</taxon>
        <taxon>eudicotyledons</taxon>
        <taxon>Gunneridae</taxon>
        <taxon>Pentapetalae</taxon>
        <taxon>asterids</taxon>
        <taxon>lamiids</taxon>
        <taxon>Solanales</taxon>
        <taxon>Solanaceae</taxon>
        <taxon>Solanoideae</taxon>
        <taxon>Solaneae</taxon>
        <taxon>Solanum</taxon>
    </lineage>
</organism>
<dbReference type="InterPro" id="IPR051144">
    <property type="entry name" value="Formin_homology_domain"/>
</dbReference>